<comment type="caution">
    <text evidence="1">The sequence shown here is derived from an EMBL/GenBank/DDBJ whole genome shotgun (WGS) entry which is preliminary data.</text>
</comment>
<name>A0A4Y2W5X4_ARAVE</name>
<gene>
    <name evidence="1" type="ORF">AVEN_137888_1</name>
</gene>
<reference evidence="1 2" key="1">
    <citation type="journal article" date="2019" name="Sci. Rep.">
        <title>Orb-weaving spider Araneus ventricosus genome elucidates the spidroin gene catalogue.</title>
        <authorList>
            <person name="Kono N."/>
            <person name="Nakamura H."/>
            <person name="Ohtoshi R."/>
            <person name="Moran D.A.P."/>
            <person name="Shinohara A."/>
            <person name="Yoshida Y."/>
            <person name="Fujiwara M."/>
            <person name="Mori M."/>
            <person name="Tomita M."/>
            <person name="Arakawa K."/>
        </authorList>
    </citation>
    <scope>NUCLEOTIDE SEQUENCE [LARGE SCALE GENOMIC DNA]</scope>
</reference>
<keyword evidence="2" id="KW-1185">Reference proteome</keyword>
<dbReference type="Proteomes" id="UP000499080">
    <property type="component" value="Unassembled WGS sequence"/>
</dbReference>
<evidence type="ECO:0000313" key="2">
    <source>
        <dbReference type="Proteomes" id="UP000499080"/>
    </source>
</evidence>
<dbReference type="OrthoDB" id="6515820at2759"/>
<proteinExistence type="predicted"/>
<evidence type="ECO:0000313" key="1">
    <source>
        <dbReference type="EMBL" id="GBO32745.1"/>
    </source>
</evidence>
<accession>A0A4Y2W5X4</accession>
<sequence>MTAEDTWSSSEIQKAQLVDPDIRPILEKKLKSVDRPSR</sequence>
<dbReference type="AlphaFoldDB" id="A0A4Y2W5X4"/>
<dbReference type="EMBL" id="BGPR01056232">
    <property type="protein sequence ID" value="GBO32745.1"/>
    <property type="molecule type" value="Genomic_DNA"/>
</dbReference>
<organism evidence="1 2">
    <name type="scientific">Araneus ventricosus</name>
    <name type="common">Orbweaver spider</name>
    <name type="synonym">Epeira ventricosa</name>
    <dbReference type="NCBI Taxonomy" id="182803"/>
    <lineage>
        <taxon>Eukaryota</taxon>
        <taxon>Metazoa</taxon>
        <taxon>Ecdysozoa</taxon>
        <taxon>Arthropoda</taxon>
        <taxon>Chelicerata</taxon>
        <taxon>Arachnida</taxon>
        <taxon>Araneae</taxon>
        <taxon>Araneomorphae</taxon>
        <taxon>Entelegynae</taxon>
        <taxon>Araneoidea</taxon>
        <taxon>Araneidae</taxon>
        <taxon>Araneus</taxon>
    </lineage>
</organism>
<feature type="non-terminal residue" evidence="1">
    <location>
        <position position="38"/>
    </location>
</feature>
<protein>
    <submittedName>
        <fullName evidence="1">Uncharacterized protein</fullName>
    </submittedName>
</protein>